<sequence length="142" mass="15524">MKPDQGKCDWRGDPRGIPELHELPAEAEPEWRQETLSATGRMSGELVGSFQELLEDPSKLQQALLSQAVPITEGNNCGESHGKSETKNPPAVLQGQRKGTWSSGVRDGKRLAAPLLNPGCEKFMLVISNIVYEAGVPRKFSK</sequence>
<evidence type="ECO:0000313" key="3">
    <source>
        <dbReference type="Proteomes" id="UP000796761"/>
    </source>
</evidence>
<evidence type="ECO:0000256" key="1">
    <source>
        <dbReference type="SAM" id="MobiDB-lite"/>
    </source>
</evidence>
<proteinExistence type="predicted"/>
<keyword evidence="3" id="KW-1185">Reference proteome</keyword>
<evidence type="ECO:0000313" key="2">
    <source>
        <dbReference type="EMBL" id="TRZ21341.1"/>
    </source>
</evidence>
<gene>
    <name evidence="2" type="ORF">HGM15179_005738</name>
</gene>
<organism evidence="2 3">
    <name type="scientific">Zosterops borbonicus</name>
    <dbReference type="NCBI Taxonomy" id="364589"/>
    <lineage>
        <taxon>Eukaryota</taxon>
        <taxon>Metazoa</taxon>
        <taxon>Chordata</taxon>
        <taxon>Craniata</taxon>
        <taxon>Vertebrata</taxon>
        <taxon>Euteleostomi</taxon>
        <taxon>Archelosauria</taxon>
        <taxon>Archosauria</taxon>
        <taxon>Dinosauria</taxon>
        <taxon>Saurischia</taxon>
        <taxon>Theropoda</taxon>
        <taxon>Coelurosauria</taxon>
        <taxon>Aves</taxon>
        <taxon>Neognathae</taxon>
        <taxon>Neoaves</taxon>
        <taxon>Telluraves</taxon>
        <taxon>Australaves</taxon>
        <taxon>Passeriformes</taxon>
        <taxon>Sylvioidea</taxon>
        <taxon>Zosteropidae</taxon>
        <taxon>Zosterops</taxon>
    </lineage>
</organism>
<dbReference type="EMBL" id="SWJQ01000127">
    <property type="protein sequence ID" value="TRZ21341.1"/>
    <property type="molecule type" value="Genomic_DNA"/>
</dbReference>
<reference evidence="2" key="1">
    <citation type="submission" date="2019-04" db="EMBL/GenBank/DDBJ databases">
        <title>Genome assembly of Zosterops borbonicus 15179.</title>
        <authorList>
            <person name="Leroy T."/>
            <person name="Anselmetti Y."/>
            <person name="Tilak M.-K."/>
            <person name="Nabholz B."/>
        </authorList>
    </citation>
    <scope>NUCLEOTIDE SEQUENCE</scope>
    <source>
        <strain evidence="2">HGM_15179</strain>
        <tissue evidence="2">Muscle</tissue>
    </source>
</reference>
<name>A0A8K1GP43_9PASS</name>
<dbReference type="AlphaFoldDB" id="A0A8K1GP43"/>
<accession>A0A8K1GP43</accession>
<protein>
    <submittedName>
        <fullName evidence="2">Uncharacterized protein</fullName>
    </submittedName>
</protein>
<feature type="region of interest" description="Disordered" evidence="1">
    <location>
        <begin position="1"/>
        <end position="30"/>
    </location>
</feature>
<feature type="region of interest" description="Disordered" evidence="1">
    <location>
        <begin position="72"/>
        <end position="105"/>
    </location>
</feature>
<dbReference type="Proteomes" id="UP000796761">
    <property type="component" value="Unassembled WGS sequence"/>
</dbReference>
<comment type="caution">
    <text evidence="2">The sequence shown here is derived from an EMBL/GenBank/DDBJ whole genome shotgun (WGS) entry which is preliminary data.</text>
</comment>